<keyword evidence="3" id="KW-1185">Reference proteome</keyword>
<accession>A0A8H4NU74</accession>
<name>A0A8H4NU74_9HYPO</name>
<sequence>MNTNVAKKAIAATEKTDMANQGATATTAPVSQETPSEVTEARTTSLEQKRKETLAWVEKNSTPKSPDYDEDEELKKFQERCDAIEKEIRSMSREELHARFPQWKNSENEWMNEEEADEVIRAYFNEK</sequence>
<feature type="region of interest" description="Disordered" evidence="1">
    <location>
        <begin position="1"/>
        <end position="73"/>
    </location>
</feature>
<evidence type="ECO:0000313" key="2">
    <source>
        <dbReference type="EMBL" id="KAF4444526.1"/>
    </source>
</evidence>
<comment type="caution">
    <text evidence="2">The sequence shown here is derived from an EMBL/GenBank/DDBJ whole genome shotgun (WGS) entry which is preliminary data.</text>
</comment>
<feature type="compositionally biased region" description="Polar residues" evidence="1">
    <location>
        <begin position="18"/>
        <end position="46"/>
    </location>
</feature>
<protein>
    <submittedName>
        <fullName evidence="2">Uncharacterized protein</fullName>
    </submittedName>
</protein>
<gene>
    <name evidence="2" type="ORF">F53441_11089</name>
</gene>
<dbReference type="EMBL" id="JAADJG010000548">
    <property type="protein sequence ID" value="KAF4444526.1"/>
    <property type="molecule type" value="Genomic_DNA"/>
</dbReference>
<dbReference type="AlphaFoldDB" id="A0A8H4NU74"/>
<proteinExistence type="predicted"/>
<organism evidence="2 3">
    <name type="scientific">Fusarium austroafricanum</name>
    <dbReference type="NCBI Taxonomy" id="2364996"/>
    <lineage>
        <taxon>Eukaryota</taxon>
        <taxon>Fungi</taxon>
        <taxon>Dikarya</taxon>
        <taxon>Ascomycota</taxon>
        <taxon>Pezizomycotina</taxon>
        <taxon>Sordariomycetes</taxon>
        <taxon>Hypocreomycetidae</taxon>
        <taxon>Hypocreales</taxon>
        <taxon>Nectriaceae</taxon>
        <taxon>Fusarium</taxon>
        <taxon>Fusarium concolor species complex</taxon>
    </lineage>
</organism>
<dbReference type="Proteomes" id="UP000605986">
    <property type="component" value="Unassembled WGS sequence"/>
</dbReference>
<evidence type="ECO:0000256" key="1">
    <source>
        <dbReference type="SAM" id="MobiDB-lite"/>
    </source>
</evidence>
<evidence type="ECO:0000313" key="3">
    <source>
        <dbReference type="Proteomes" id="UP000605986"/>
    </source>
</evidence>
<reference evidence="2" key="1">
    <citation type="submission" date="2020-01" db="EMBL/GenBank/DDBJ databases">
        <title>Identification and distribution of gene clusters putatively required for synthesis of sphingolipid metabolism inhibitors in phylogenetically diverse species of the filamentous fungus Fusarium.</title>
        <authorList>
            <person name="Kim H.-S."/>
            <person name="Busman M."/>
            <person name="Brown D.W."/>
            <person name="Divon H."/>
            <person name="Uhlig S."/>
            <person name="Proctor R.H."/>
        </authorList>
    </citation>
    <scope>NUCLEOTIDE SEQUENCE</scope>
    <source>
        <strain evidence="2">NRRL 53441</strain>
    </source>
</reference>